<proteinExistence type="inferred from homology"/>
<evidence type="ECO:0000256" key="12">
    <source>
        <dbReference type="ARBA" id="ARBA00025670"/>
    </source>
</evidence>
<dbReference type="GO" id="GO:0005634">
    <property type="term" value="C:nucleus"/>
    <property type="evidence" value="ECO:0007669"/>
    <property type="project" value="UniProtKB-SubCell"/>
</dbReference>
<dbReference type="SUPFAM" id="SSF51197">
    <property type="entry name" value="Clavaminate synthase-like"/>
    <property type="match status" value="1"/>
</dbReference>
<dbReference type="AlphaFoldDB" id="A0ABD0SYI1"/>
<organism evidence="17 18">
    <name type="scientific">Loxostege sticticalis</name>
    <name type="common">Beet webworm moth</name>
    <dbReference type="NCBI Taxonomy" id="481309"/>
    <lineage>
        <taxon>Eukaryota</taxon>
        <taxon>Metazoa</taxon>
        <taxon>Ecdysozoa</taxon>
        <taxon>Arthropoda</taxon>
        <taxon>Hexapoda</taxon>
        <taxon>Insecta</taxon>
        <taxon>Pterygota</taxon>
        <taxon>Neoptera</taxon>
        <taxon>Endopterygota</taxon>
        <taxon>Lepidoptera</taxon>
        <taxon>Glossata</taxon>
        <taxon>Ditrysia</taxon>
        <taxon>Pyraloidea</taxon>
        <taxon>Crambidae</taxon>
        <taxon>Pyraustinae</taxon>
        <taxon>Loxostege</taxon>
    </lineage>
</organism>
<evidence type="ECO:0000256" key="4">
    <source>
        <dbReference type="ARBA" id="ARBA00022723"/>
    </source>
</evidence>
<keyword evidence="9 14" id="KW-0805">Transcription regulation</keyword>
<evidence type="ECO:0000256" key="5">
    <source>
        <dbReference type="ARBA" id="ARBA00022853"/>
    </source>
</evidence>
<comment type="function">
    <text evidence="12">Oxygenase that can act as both a histone lysine demethylase and a ribosomal histidine hydroxylase. Specifically demethylates 'Lys-4' (H3K4me) and 'Lys-36' (H3K36me) of histone H3, thereby playing a central role in histone code.</text>
</comment>
<comment type="caution">
    <text evidence="17">The sequence shown here is derived from an EMBL/GenBank/DDBJ whole genome shotgun (WGS) entry which is preliminary data.</text>
</comment>
<dbReference type="PROSITE" id="PS51184">
    <property type="entry name" value="JMJC"/>
    <property type="match status" value="1"/>
</dbReference>
<dbReference type="EC" id="1.14.11.27" evidence="14"/>
<evidence type="ECO:0000256" key="1">
    <source>
        <dbReference type="ARBA" id="ARBA00004123"/>
    </source>
</evidence>
<dbReference type="InterPro" id="IPR039994">
    <property type="entry name" value="NO66-like"/>
</dbReference>
<evidence type="ECO:0000256" key="11">
    <source>
        <dbReference type="ARBA" id="ARBA00023242"/>
    </source>
</evidence>
<evidence type="ECO:0000259" key="16">
    <source>
        <dbReference type="PROSITE" id="PS51184"/>
    </source>
</evidence>
<dbReference type="FunFam" id="1.10.10.1500:FF:000001">
    <property type="entry name" value="ribosomal oxygenase 1 isoform X1"/>
    <property type="match status" value="1"/>
</dbReference>
<feature type="compositionally biased region" description="Basic residues" evidence="15">
    <location>
        <begin position="72"/>
        <end position="85"/>
    </location>
</feature>
<comment type="cofactor">
    <cofactor evidence="14">
        <name>Fe(2+)</name>
        <dbReference type="ChEBI" id="CHEBI:29033"/>
    </cofactor>
    <text evidence="14">Binds 1 Fe(2+) ion per subunit.</text>
</comment>
<evidence type="ECO:0000256" key="13">
    <source>
        <dbReference type="ARBA" id="ARBA00047915"/>
    </source>
</evidence>
<evidence type="ECO:0000256" key="6">
    <source>
        <dbReference type="ARBA" id="ARBA00022964"/>
    </source>
</evidence>
<dbReference type="EMBL" id="JBEDNZ010000013">
    <property type="protein sequence ID" value="KAL0830821.1"/>
    <property type="molecule type" value="Genomic_DNA"/>
</dbReference>
<keyword evidence="3" id="KW-0678">Repressor</keyword>
<dbReference type="Pfam" id="PF08007">
    <property type="entry name" value="JmjC_2"/>
    <property type="match status" value="1"/>
</dbReference>
<dbReference type="Gene3D" id="3.90.930.40">
    <property type="match status" value="1"/>
</dbReference>
<keyword evidence="6 14" id="KW-0223">Dioxygenase</keyword>
<evidence type="ECO:0000313" key="17">
    <source>
        <dbReference type="EMBL" id="KAL0830821.1"/>
    </source>
</evidence>
<keyword evidence="8 14" id="KW-0408">Iron</keyword>
<comment type="catalytic activity">
    <reaction evidence="13 14">
        <text>N(6),N(6)-dimethyl-L-lysyl(36)-[histone H3] + 2 2-oxoglutarate + 2 O2 = L-lysyl(36)-[histone H3] + 2 formaldehyde + 2 succinate + 2 CO2</text>
        <dbReference type="Rhea" id="RHEA:42032"/>
        <dbReference type="Rhea" id="RHEA-COMP:9785"/>
        <dbReference type="Rhea" id="RHEA-COMP:9787"/>
        <dbReference type="ChEBI" id="CHEBI:15379"/>
        <dbReference type="ChEBI" id="CHEBI:16526"/>
        <dbReference type="ChEBI" id="CHEBI:16810"/>
        <dbReference type="ChEBI" id="CHEBI:16842"/>
        <dbReference type="ChEBI" id="CHEBI:29969"/>
        <dbReference type="ChEBI" id="CHEBI:30031"/>
        <dbReference type="ChEBI" id="CHEBI:61976"/>
        <dbReference type="EC" id="1.14.11.27"/>
    </reaction>
</comment>
<protein>
    <recommendedName>
        <fullName evidence="14">Bifunctional lysine-specific demethylase and histidyl-hydroxylase</fullName>
        <ecNumber evidence="14">1.14.11.27</ecNumber>
    </recommendedName>
</protein>
<evidence type="ECO:0000256" key="15">
    <source>
        <dbReference type="SAM" id="MobiDB-lite"/>
    </source>
</evidence>
<evidence type="ECO:0000256" key="8">
    <source>
        <dbReference type="ARBA" id="ARBA00023004"/>
    </source>
</evidence>
<gene>
    <name evidence="17" type="ORF">ABMA28_002938</name>
</gene>
<dbReference type="Proteomes" id="UP001549921">
    <property type="component" value="Unassembled WGS sequence"/>
</dbReference>
<dbReference type="Gene3D" id="1.10.10.1500">
    <property type="entry name" value="JmjC domain-containing ribosomal oxygenase (ROX), dimer domain"/>
    <property type="match status" value="1"/>
</dbReference>
<feature type="compositionally biased region" description="Basic residues" evidence="15">
    <location>
        <begin position="13"/>
        <end position="33"/>
    </location>
</feature>
<keyword evidence="5" id="KW-0156">Chromatin regulator</keyword>
<evidence type="ECO:0000256" key="7">
    <source>
        <dbReference type="ARBA" id="ARBA00023002"/>
    </source>
</evidence>
<name>A0ABD0SYI1_LOXSC</name>
<keyword evidence="10 14" id="KW-0804">Transcription</keyword>
<dbReference type="Gene3D" id="2.60.120.650">
    <property type="entry name" value="Cupin"/>
    <property type="match status" value="1"/>
</dbReference>
<dbReference type="PANTHER" id="PTHR13096:SF8">
    <property type="entry name" value="RIBOSOMAL OXYGENASE 1"/>
    <property type="match status" value="1"/>
</dbReference>
<feature type="domain" description="JmjC" evidence="16">
    <location>
        <begin position="248"/>
        <end position="393"/>
    </location>
</feature>
<comment type="similarity">
    <text evidence="2">Belongs to the ROX family. NO66 subfamily.</text>
</comment>
<comment type="subcellular location">
    <subcellularLocation>
        <location evidence="1 14">Nucleus</location>
    </subcellularLocation>
</comment>
<accession>A0ABD0SYI1</accession>
<dbReference type="PANTHER" id="PTHR13096">
    <property type="entry name" value="MINA53 MYC INDUCED NUCLEAR ANTIGEN"/>
    <property type="match status" value="1"/>
</dbReference>
<dbReference type="GO" id="GO:0045471">
    <property type="term" value="P:response to ethanol"/>
    <property type="evidence" value="ECO:0007669"/>
    <property type="project" value="UniProtKB-ARBA"/>
</dbReference>
<dbReference type="GO" id="GO:0140680">
    <property type="term" value="F:histone H3K36me/H3K36me2 demethylase activity"/>
    <property type="evidence" value="ECO:0007669"/>
    <property type="project" value="UniProtKB-EC"/>
</dbReference>
<dbReference type="Pfam" id="PF21233">
    <property type="entry name" value="WHD_RIOX1"/>
    <property type="match status" value="1"/>
</dbReference>
<evidence type="ECO:0000256" key="10">
    <source>
        <dbReference type="ARBA" id="ARBA00023163"/>
    </source>
</evidence>
<reference evidence="17 18" key="1">
    <citation type="submission" date="2024-06" db="EMBL/GenBank/DDBJ databases">
        <title>A chromosome-level genome assembly of beet webworm, Loxostege sticticalis.</title>
        <authorList>
            <person name="Zhang Y."/>
        </authorList>
    </citation>
    <scope>NUCLEOTIDE SEQUENCE [LARGE SCALE GENOMIC DNA]</scope>
    <source>
        <strain evidence="17">AQ028</strain>
        <tissue evidence="17">Male pupae</tissue>
    </source>
</reference>
<evidence type="ECO:0000256" key="14">
    <source>
        <dbReference type="RuleBase" id="RU366061"/>
    </source>
</evidence>
<evidence type="ECO:0000256" key="3">
    <source>
        <dbReference type="ARBA" id="ARBA00022491"/>
    </source>
</evidence>
<keyword evidence="11 14" id="KW-0539">Nucleus</keyword>
<dbReference type="GO" id="GO:0005506">
    <property type="term" value="F:iron ion binding"/>
    <property type="evidence" value="ECO:0007669"/>
    <property type="project" value="UniProtKB-UniRule"/>
</dbReference>
<feature type="compositionally biased region" description="Basic and acidic residues" evidence="15">
    <location>
        <begin position="86"/>
        <end position="107"/>
    </location>
</feature>
<feature type="region of interest" description="Disordered" evidence="15">
    <location>
        <begin position="1"/>
        <end position="109"/>
    </location>
</feature>
<keyword evidence="7 14" id="KW-0560">Oxidoreductase</keyword>
<dbReference type="FunFam" id="3.90.930.40:FF:000001">
    <property type="entry name" value="ribosomal oxygenase 1 isoform X1"/>
    <property type="match status" value="1"/>
</dbReference>
<evidence type="ECO:0000256" key="9">
    <source>
        <dbReference type="ARBA" id="ARBA00023015"/>
    </source>
</evidence>
<dbReference type="SMART" id="SM00558">
    <property type="entry name" value="JmjC"/>
    <property type="match status" value="1"/>
</dbReference>
<dbReference type="FunFam" id="2.60.120.650:FF:000013">
    <property type="entry name" value="Ribosomal oxygenase 1"/>
    <property type="match status" value="1"/>
</dbReference>
<evidence type="ECO:0000256" key="2">
    <source>
        <dbReference type="ARBA" id="ARBA00010309"/>
    </source>
</evidence>
<keyword evidence="4 14" id="KW-0479">Metal-binding</keyword>
<dbReference type="InterPro" id="IPR003347">
    <property type="entry name" value="JmjC_dom"/>
</dbReference>
<sequence>MDSPVSAFAIYNKNKKKPNNVISGKKKNNRKKQNNVSQSPKVLSKNISDELMIEVAQKVKRQQKKTKEPKNIIKKKTHKKKKVKKSKETKVNKKNNVDNKRSPKVSESEDIPTLVPAIHNFTKYYEDSASADEVCSHSSSGSFEFTPVQTDSVEEGLKVFKWMIAPYNPNEFLNRVWEKKPLHIARNKSSYYKEIISTPIIDDMLRNENIQFTKNIDVTSYVNEIRETHNPEGRAHPHLVWDFYLNGCSIRLLNPQTYIPKLHLLNSTLQEFFNSFVGANAYLTPPDSQGFAPHYDDIEAFILQAEGKKHWKVYKPRSENEILPRVSSKNFDQNEIGEPILEVTLEAGDMLYFPRGYIHQGVTIDGEHSLHVTVSMYQKHSWADLFEKLIPAALQIAINENVDLRKGLPFDLYDNFGLVNSDVTTPRRKEIEDLVKSLFDKIKDHLPIDDAVDQMNKNFQHDALPPVLSDLEKAVTVYGDNDVMIEDGKVTNRVEIGLDTKIRLLRKNILRMVSEDHIRLYYYVENSLEYHGNELSFLEIEEELAPAIETLITSYPEYVSVENLEAPSEADKLQIADALWGRGLIMTEYPLETIEDD</sequence>
<dbReference type="InterPro" id="IPR049043">
    <property type="entry name" value="WHD_RIOX1"/>
</dbReference>
<evidence type="ECO:0000313" key="18">
    <source>
        <dbReference type="Proteomes" id="UP001549921"/>
    </source>
</evidence>